<evidence type="ECO:0000256" key="2">
    <source>
        <dbReference type="ARBA" id="ARBA00022645"/>
    </source>
</evidence>
<keyword evidence="2 7" id="KW-0121">Carboxypeptidase</keyword>
<dbReference type="PROSITE" id="PS00131">
    <property type="entry name" value="CARBOXYPEPT_SER_SER"/>
    <property type="match status" value="1"/>
</dbReference>
<dbReference type="EC" id="3.4.16.-" evidence="7"/>
<dbReference type="GO" id="GO:0006508">
    <property type="term" value="P:proteolysis"/>
    <property type="evidence" value="ECO:0007669"/>
    <property type="project" value="UniProtKB-KW"/>
</dbReference>
<accession>A0A1X2H4K4</accession>
<reference evidence="8 9" key="1">
    <citation type="submission" date="2016-07" db="EMBL/GenBank/DDBJ databases">
        <title>Pervasive Adenine N6-methylation of Active Genes in Fungi.</title>
        <authorList>
            <consortium name="DOE Joint Genome Institute"/>
            <person name="Mondo S.J."/>
            <person name="Dannebaum R.O."/>
            <person name="Kuo R.C."/>
            <person name="Labutti K."/>
            <person name="Haridas S."/>
            <person name="Kuo A."/>
            <person name="Salamov A."/>
            <person name="Ahrendt S.R."/>
            <person name="Lipzen A."/>
            <person name="Sullivan W."/>
            <person name="Andreopoulos W.B."/>
            <person name="Clum A."/>
            <person name="Lindquist E."/>
            <person name="Daum C."/>
            <person name="Ramamoorthy G.K."/>
            <person name="Gryganskyi A."/>
            <person name="Culley D."/>
            <person name="Magnuson J.K."/>
            <person name="James T.Y."/>
            <person name="O'Malley M.A."/>
            <person name="Stajich J.E."/>
            <person name="Spatafora J.W."/>
            <person name="Visel A."/>
            <person name="Grigoriev I.V."/>
        </authorList>
    </citation>
    <scope>NUCLEOTIDE SEQUENCE [LARGE SCALE GENOMIC DNA]</scope>
    <source>
        <strain evidence="8 9">NRRL 2496</strain>
    </source>
</reference>
<evidence type="ECO:0000256" key="3">
    <source>
        <dbReference type="ARBA" id="ARBA00022670"/>
    </source>
</evidence>
<dbReference type="Pfam" id="PF00450">
    <property type="entry name" value="Peptidase_S10"/>
    <property type="match status" value="1"/>
</dbReference>
<dbReference type="Gene3D" id="3.40.50.1820">
    <property type="entry name" value="alpha/beta hydrolase"/>
    <property type="match status" value="1"/>
</dbReference>
<dbReference type="PANTHER" id="PTHR11802">
    <property type="entry name" value="SERINE PROTEASE FAMILY S10 SERINE CARBOXYPEPTIDASE"/>
    <property type="match status" value="1"/>
</dbReference>
<comment type="caution">
    <text evidence="8">The sequence shown here is derived from an EMBL/GenBank/DDBJ whole genome shotgun (WGS) entry which is preliminary data.</text>
</comment>
<keyword evidence="6" id="KW-0325">Glycoprotein</keyword>
<dbReference type="Gene3D" id="1.10.287.410">
    <property type="match status" value="1"/>
</dbReference>
<keyword evidence="9" id="KW-1185">Reference proteome</keyword>
<keyword evidence="4" id="KW-0732">Signal</keyword>
<keyword evidence="5 7" id="KW-0378">Hydrolase</keyword>
<dbReference type="PRINTS" id="PR00724">
    <property type="entry name" value="CRBOXYPTASEC"/>
</dbReference>
<dbReference type="InterPro" id="IPR033124">
    <property type="entry name" value="Ser_caboxypep_his_AS"/>
</dbReference>
<proteinExistence type="inferred from homology"/>
<organism evidence="8 9">
    <name type="scientific">Syncephalastrum racemosum</name>
    <name type="common">Filamentous fungus</name>
    <dbReference type="NCBI Taxonomy" id="13706"/>
    <lineage>
        <taxon>Eukaryota</taxon>
        <taxon>Fungi</taxon>
        <taxon>Fungi incertae sedis</taxon>
        <taxon>Mucoromycota</taxon>
        <taxon>Mucoromycotina</taxon>
        <taxon>Mucoromycetes</taxon>
        <taxon>Mucorales</taxon>
        <taxon>Syncephalastraceae</taxon>
        <taxon>Syncephalastrum</taxon>
    </lineage>
</organism>
<evidence type="ECO:0000256" key="4">
    <source>
        <dbReference type="ARBA" id="ARBA00022729"/>
    </source>
</evidence>
<evidence type="ECO:0000313" key="9">
    <source>
        <dbReference type="Proteomes" id="UP000242180"/>
    </source>
</evidence>
<dbReference type="InterPro" id="IPR018202">
    <property type="entry name" value="Ser_caboxypep_ser_AS"/>
</dbReference>
<dbReference type="InParanoid" id="A0A1X2H4K4"/>
<evidence type="ECO:0000256" key="1">
    <source>
        <dbReference type="ARBA" id="ARBA00009431"/>
    </source>
</evidence>
<keyword evidence="3 7" id="KW-0645">Protease</keyword>
<evidence type="ECO:0000256" key="6">
    <source>
        <dbReference type="ARBA" id="ARBA00023180"/>
    </source>
</evidence>
<evidence type="ECO:0000313" key="8">
    <source>
        <dbReference type="EMBL" id="ORY92308.1"/>
    </source>
</evidence>
<dbReference type="OrthoDB" id="443318at2759"/>
<comment type="similarity">
    <text evidence="1 7">Belongs to the peptidase S10 family.</text>
</comment>
<dbReference type="STRING" id="13706.A0A1X2H4K4"/>
<dbReference type="PROSITE" id="PS00560">
    <property type="entry name" value="CARBOXYPEPT_SER_HIS"/>
    <property type="match status" value="1"/>
</dbReference>
<evidence type="ECO:0000256" key="5">
    <source>
        <dbReference type="ARBA" id="ARBA00022801"/>
    </source>
</evidence>
<dbReference type="GO" id="GO:0004185">
    <property type="term" value="F:serine-type carboxypeptidase activity"/>
    <property type="evidence" value="ECO:0007669"/>
    <property type="project" value="UniProtKB-UniRule"/>
</dbReference>
<sequence length="484" mass="54827">MQHPIQGLKHTWDNVHDVVQDGISDWLPIHKKPPQQQDEFTTFSHPAFPEYAMRYKRPSLCDPNVKQISGYLDVDSDKHFFFWFFESRNKPEEDPLVLWLNGGPGCSSLTGLFMELGPCTVNEEGDGTSINDFSWNNNASVVFLDQPLNVGYSYGSGGARNSVAAAKDVYAFLQLFFKEFNEYASLDFHIAGESYAGHYIPAIGGVLNRNNKGQYNVAQLHDYASTLATINLKSLLIGNGLTDPLIQYKYYAKMACDNSYGSVLERSQCDQMEAAYPACAKLIQNCYDSKNVFMCLPAAMKCNRDQIMPYQNTGMNPYDVREKCKGGNLCYEILGSVQKYLNREEVKQEVGAQTEEYESCNMQINFQFQMAGDWMRPYMEEVPPILEDGIRVLIYAGDADFICNWMGNKAWTLELPWENGEEFASAKDTEWYSRTAGKAGGELRRTEDGRFAFLRVFGAGHMVPYDQPEAGLDMLNDWVHGKLE</sequence>
<gene>
    <name evidence="8" type="ORF">BCR43DRAFT_445599</name>
</gene>
<dbReference type="EMBL" id="MCGN01000010">
    <property type="protein sequence ID" value="ORY92308.1"/>
    <property type="molecule type" value="Genomic_DNA"/>
</dbReference>
<dbReference type="GO" id="GO:0000324">
    <property type="term" value="C:fungal-type vacuole"/>
    <property type="evidence" value="ECO:0007669"/>
    <property type="project" value="TreeGrafter"/>
</dbReference>
<dbReference type="SUPFAM" id="SSF53474">
    <property type="entry name" value="alpha/beta-Hydrolases"/>
    <property type="match status" value="1"/>
</dbReference>
<dbReference type="AlphaFoldDB" id="A0A1X2H4K4"/>
<evidence type="ECO:0000256" key="7">
    <source>
        <dbReference type="RuleBase" id="RU361156"/>
    </source>
</evidence>
<protein>
    <recommendedName>
        <fullName evidence="7">Carboxypeptidase</fullName>
        <ecNumber evidence="7">3.4.16.-</ecNumber>
    </recommendedName>
</protein>
<dbReference type="InterPro" id="IPR001563">
    <property type="entry name" value="Peptidase_S10"/>
</dbReference>
<dbReference type="InterPro" id="IPR029058">
    <property type="entry name" value="AB_hydrolase_fold"/>
</dbReference>
<name>A0A1X2H4K4_SYNRA</name>
<dbReference type="Proteomes" id="UP000242180">
    <property type="component" value="Unassembled WGS sequence"/>
</dbReference>
<dbReference type="OMA" id="GDWMKPF"/>
<dbReference type="PANTHER" id="PTHR11802:SF113">
    <property type="entry name" value="SERINE CARBOXYPEPTIDASE CTSA-4.1"/>
    <property type="match status" value="1"/>
</dbReference>